<organism evidence="3 4">
    <name type="scientific">Galerina marginata (strain CBS 339.88)</name>
    <dbReference type="NCBI Taxonomy" id="685588"/>
    <lineage>
        <taxon>Eukaryota</taxon>
        <taxon>Fungi</taxon>
        <taxon>Dikarya</taxon>
        <taxon>Basidiomycota</taxon>
        <taxon>Agaricomycotina</taxon>
        <taxon>Agaricomycetes</taxon>
        <taxon>Agaricomycetidae</taxon>
        <taxon>Agaricales</taxon>
        <taxon>Agaricineae</taxon>
        <taxon>Strophariaceae</taxon>
        <taxon>Galerina</taxon>
    </lineage>
</organism>
<dbReference type="HOGENOM" id="CLU_044614_5_0_1"/>
<dbReference type="Proteomes" id="UP000027222">
    <property type="component" value="Unassembled WGS sequence"/>
</dbReference>
<feature type="transmembrane region" description="Helical" evidence="1">
    <location>
        <begin position="150"/>
        <end position="174"/>
    </location>
</feature>
<dbReference type="EMBL" id="KL142416">
    <property type="protein sequence ID" value="KDR67218.1"/>
    <property type="molecule type" value="Genomic_DNA"/>
</dbReference>
<feature type="transmembrane region" description="Helical" evidence="1">
    <location>
        <begin position="77"/>
        <end position="100"/>
    </location>
</feature>
<keyword evidence="1" id="KW-0472">Membrane</keyword>
<accession>A0A067SKB7</accession>
<dbReference type="AlphaFoldDB" id="A0A067SKB7"/>
<evidence type="ECO:0000313" key="3">
    <source>
        <dbReference type="EMBL" id="KDR67218.1"/>
    </source>
</evidence>
<feature type="transmembrane region" description="Helical" evidence="1">
    <location>
        <begin position="106"/>
        <end position="130"/>
    </location>
</feature>
<evidence type="ECO:0000313" key="4">
    <source>
        <dbReference type="Proteomes" id="UP000027222"/>
    </source>
</evidence>
<keyword evidence="1" id="KW-0812">Transmembrane</keyword>
<keyword evidence="4" id="KW-1185">Reference proteome</keyword>
<reference evidence="4" key="1">
    <citation type="journal article" date="2014" name="Proc. Natl. Acad. Sci. U.S.A.">
        <title>Extensive sampling of basidiomycete genomes demonstrates inadequacy of the white-rot/brown-rot paradigm for wood decay fungi.</title>
        <authorList>
            <person name="Riley R."/>
            <person name="Salamov A.A."/>
            <person name="Brown D.W."/>
            <person name="Nagy L.G."/>
            <person name="Floudas D."/>
            <person name="Held B.W."/>
            <person name="Levasseur A."/>
            <person name="Lombard V."/>
            <person name="Morin E."/>
            <person name="Otillar R."/>
            <person name="Lindquist E.A."/>
            <person name="Sun H."/>
            <person name="LaButti K.M."/>
            <person name="Schmutz J."/>
            <person name="Jabbour D."/>
            <person name="Luo H."/>
            <person name="Baker S.E."/>
            <person name="Pisabarro A.G."/>
            <person name="Walton J.D."/>
            <person name="Blanchette R.A."/>
            <person name="Henrissat B."/>
            <person name="Martin F."/>
            <person name="Cullen D."/>
            <person name="Hibbett D.S."/>
            <person name="Grigoriev I.V."/>
        </authorList>
    </citation>
    <scope>NUCLEOTIDE SEQUENCE [LARGE SCALE GENOMIC DNA]</scope>
    <source>
        <strain evidence="4">CBS 339.88</strain>
    </source>
</reference>
<gene>
    <name evidence="3" type="ORF">GALMADRAFT_1125943</name>
</gene>
<protein>
    <submittedName>
        <fullName evidence="3">Uncharacterized protein</fullName>
    </submittedName>
</protein>
<dbReference type="OrthoDB" id="3265563at2759"/>
<sequence>MLTFISLLLALTTLSLAQQLYSVTTSLFYQDGSNTISNPAWLHEIPILLTFLIWAADGFMIWRCFILHRNTLTSYRIMVMCQLLLISLTSVAAGISFFLIPHGFSALLATSISIVSNLILSSLIVLRLLYHQKYLRRTVGVGHGSAYTKIITMCVESCALIIFFMATYIIMFATGCKAQYVPLFLLPHICAISTLMIVHRVAQGRESTTTTPPPPVVIHRPVLTHV</sequence>
<keyword evidence="1" id="KW-1133">Transmembrane helix</keyword>
<feature type="transmembrane region" description="Helical" evidence="1">
    <location>
        <begin position="180"/>
        <end position="198"/>
    </location>
</feature>
<feature type="transmembrane region" description="Helical" evidence="1">
    <location>
        <begin position="41"/>
        <end position="65"/>
    </location>
</feature>
<evidence type="ECO:0000256" key="1">
    <source>
        <dbReference type="SAM" id="Phobius"/>
    </source>
</evidence>
<keyword evidence="2" id="KW-0732">Signal</keyword>
<evidence type="ECO:0000256" key="2">
    <source>
        <dbReference type="SAM" id="SignalP"/>
    </source>
</evidence>
<feature type="chain" id="PRO_5001649002" evidence="2">
    <location>
        <begin position="18"/>
        <end position="226"/>
    </location>
</feature>
<name>A0A067SKB7_GALM3</name>
<proteinExistence type="predicted"/>
<feature type="signal peptide" evidence="2">
    <location>
        <begin position="1"/>
        <end position="17"/>
    </location>
</feature>